<evidence type="ECO:0000313" key="1">
    <source>
        <dbReference type="EMBL" id="KZT67983.1"/>
    </source>
</evidence>
<reference evidence="1 2" key="1">
    <citation type="journal article" date="2016" name="Mol. Biol. Evol.">
        <title>Comparative Genomics of Early-Diverging Mushroom-Forming Fungi Provides Insights into the Origins of Lignocellulose Decay Capabilities.</title>
        <authorList>
            <person name="Nagy L.G."/>
            <person name="Riley R."/>
            <person name="Tritt A."/>
            <person name="Adam C."/>
            <person name="Daum C."/>
            <person name="Floudas D."/>
            <person name="Sun H."/>
            <person name="Yadav J.S."/>
            <person name="Pangilinan J."/>
            <person name="Larsson K.H."/>
            <person name="Matsuura K."/>
            <person name="Barry K."/>
            <person name="Labutti K."/>
            <person name="Kuo R."/>
            <person name="Ohm R.A."/>
            <person name="Bhattacharya S.S."/>
            <person name="Shirouzu T."/>
            <person name="Yoshinaga Y."/>
            <person name="Martin F.M."/>
            <person name="Grigoriev I.V."/>
            <person name="Hibbett D.S."/>
        </authorList>
    </citation>
    <scope>NUCLEOTIDE SEQUENCE [LARGE SCALE GENOMIC DNA]</scope>
    <source>
        <strain evidence="1 2">L-15889</strain>
    </source>
</reference>
<name>A0A165PAX7_9APHY</name>
<dbReference type="Gene3D" id="3.20.20.100">
    <property type="entry name" value="NADP-dependent oxidoreductase domain"/>
    <property type="match status" value="1"/>
</dbReference>
<dbReference type="Proteomes" id="UP000076727">
    <property type="component" value="Unassembled WGS sequence"/>
</dbReference>
<proteinExistence type="predicted"/>
<organism evidence="1 2">
    <name type="scientific">Daedalea quercina L-15889</name>
    <dbReference type="NCBI Taxonomy" id="1314783"/>
    <lineage>
        <taxon>Eukaryota</taxon>
        <taxon>Fungi</taxon>
        <taxon>Dikarya</taxon>
        <taxon>Basidiomycota</taxon>
        <taxon>Agaricomycotina</taxon>
        <taxon>Agaricomycetes</taxon>
        <taxon>Polyporales</taxon>
        <taxon>Fomitopsis</taxon>
    </lineage>
</organism>
<sequence length="226" mass="24462">MTCPNLPARCGSGGADRSRPFLSLSRRGHVAAVCRMQYGRVHTSTTCDVHWGHGESAVQEMGASAVAYSPLGRARRPTCLTPPYLLSEPHATGLTTFCRPYHRALHIAQLEGLRRWAVRVFSLPRFSEENLVYKFRAVAAKYGATPEPVVALVPIPGSRSAARVEETAKAAEIVLDGEEVEMFRAAVAAADVQGTRYPPECLARTAPDSLRVGGQLLVAGPMREPI</sequence>
<dbReference type="InterPro" id="IPR036812">
    <property type="entry name" value="NAD(P)_OxRdtase_dom_sf"/>
</dbReference>
<dbReference type="AlphaFoldDB" id="A0A165PAX7"/>
<gene>
    <name evidence="1" type="ORF">DAEQUDRAFT_370224</name>
</gene>
<dbReference type="EMBL" id="KV429071">
    <property type="protein sequence ID" value="KZT67983.1"/>
    <property type="molecule type" value="Genomic_DNA"/>
</dbReference>
<protein>
    <submittedName>
        <fullName evidence="1">Uncharacterized protein</fullName>
    </submittedName>
</protein>
<dbReference type="STRING" id="1314783.A0A165PAX7"/>
<accession>A0A165PAX7</accession>
<evidence type="ECO:0000313" key="2">
    <source>
        <dbReference type="Proteomes" id="UP000076727"/>
    </source>
</evidence>
<dbReference type="SUPFAM" id="SSF51430">
    <property type="entry name" value="NAD(P)-linked oxidoreductase"/>
    <property type="match status" value="1"/>
</dbReference>
<keyword evidence="2" id="KW-1185">Reference proteome</keyword>